<keyword evidence="7" id="KW-0479">Metal-binding</keyword>
<sequence length="213" mass="23359">MLQLLYHGQIATFILFVISLIIAFTFHEFGHAYAAKYYGDRTAEQQGRVSLSPLAHIDLMGFLMALCVGFGYAKPVPTNPRNFTSPNASLVVAAAGPMMNLLVAIIAINLYMFGVQNGLEMFAGEGPGIFFTGLAVLNLILMVFNLLPIGPLDGHYILPYLLPKKAGIAYQVLNQRYGTMLFIGLMLLSLAGLPIFSFVWIMGQSILPYITFI</sequence>
<dbReference type="InterPro" id="IPR044537">
    <property type="entry name" value="Rip2-like"/>
</dbReference>
<keyword evidence="9" id="KW-0862">Zinc</keyword>
<evidence type="ECO:0000259" key="14">
    <source>
        <dbReference type="Pfam" id="PF02163"/>
    </source>
</evidence>
<dbReference type="PANTHER" id="PTHR35864:SF1">
    <property type="entry name" value="ZINC METALLOPROTEASE YWHC-RELATED"/>
    <property type="match status" value="1"/>
</dbReference>
<evidence type="ECO:0000256" key="12">
    <source>
        <dbReference type="ARBA" id="ARBA00023136"/>
    </source>
</evidence>
<dbReference type="EMBL" id="NDXW01000001">
    <property type="protein sequence ID" value="RDH42250.1"/>
    <property type="molecule type" value="Genomic_DNA"/>
</dbReference>
<organism evidence="15 16">
    <name type="scientific">Zooshikella ganghwensis</name>
    <dbReference type="NCBI Taxonomy" id="202772"/>
    <lineage>
        <taxon>Bacteria</taxon>
        <taxon>Pseudomonadati</taxon>
        <taxon>Pseudomonadota</taxon>
        <taxon>Gammaproteobacteria</taxon>
        <taxon>Oceanospirillales</taxon>
        <taxon>Zooshikellaceae</taxon>
        <taxon>Zooshikella</taxon>
    </lineage>
</organism>
<dbReference type="RefSeq" id="WP_051311732.1">
    <property type="nucleotide sequence ID" value="NZ_JAEVHG010000004.1"/>
</dbReference>
<evidence type="ECO:0000256" key="13">
    <source>
        <dbReference type="SAM" id="Phobius"/>
    </source>
</evidence>
<keyword evidence="8" id="KW-0378">Hydrolase</keyword>
<gene>
    <name evidence="15" type="ORF">B9G39_01640</name>
</gene>
<comment type="similarity">
    <text evidence="3">Belongs to the peptidase M50B family.</text>
</comment>
<comment type="subcellular location">
    <subcellularLocation>
        <location evidence="2">Cell membrane</location>
        <topology evidence="2">Multi-pass membrane protein</topology>
    </subcellularLocation>
</comment>
<evidence type="ECO:0000256" key="11">
    <source>
        <dbReference type="ARBA" id="ARBA00023049"/>
    </source>
</evidence>
<name>A0A4P9VJA2_9GAMM</name>
<feature type="transmembrane region" description="Helical" evidence="13">
    <location>
        <begin position="6"/>
        <end position="30"/>
    </location>
</feature>
<dbReference type="GO" id="GO:0046872">
    <property type="term" value="F:metal ion binding"/>
    <property type="evidence" value="ECO:0007669"/>
    <property type="project" value="UniProtKB-KW"/>
</dbReference>
<feature type="transmembrane region" description="Helical" evidence="13">
    <location>
        <begin position="126"/>
        <end position="147"/>
    </location>
</feature>
<feature type="domain" description="Peptidase M50" evidence="14">
    <location>
        <begin position="16"/>
        <end position="113"/>
    </location>
</feature>
<keyword evidence="10 13" id="KW-1133">Transmembrane helix</keyword>
<evidence type="ECO:0000256" key="2">
    <source>
        <dbReference type="ARBA" id="ARBA00004651"/>
    </source>
</evidence>
<accession>A0A4P9VJA2</accession>
<keyword evidence="4" id="KW-1003">Cell membrane</keyword>
<evidence type="ECO:0000313" key="16">
    <source>
        <dbReference type="Proteomes" id="UP000257039"/>
    </source>
</evidence>
<feature type="transmembrane region" description="Helical" evidence="13">
    <location>
        <begin position="51"/>
        <end position="72"/>
    </location>
</feature>
<reference evidence="15 16" key="1">
    <citation type="submission" date="2017-04" db="EMBL/GenBank/DDBJ databases">
        <title>Draft genome sequence of Zooshikella ganghwensis VG4 isolated from Red Sea sediments.</title>
        <authorList>
            <person name="Rehman Z."/>
            <person name="Alam I."/>
            <person name="Kamau A."/>
            <person name="Bajic V."/>
            <person name="Leiknes T."/>
        </authorList>
    </citation>
    <scope>NUCLEOTIDE SEQUENCE [LARGE SCALE GENOMIC DNA]</scope>
    <source>
        <strain evidence="15 16">VG4</strain>
    </source>
</reference>
<dbReference type="GO" id="GO:0006508">
    <property type="term" value="P:proteolysis"/>
    <property type="evidence" value="ECO:0007669"/>
    <property type="project" value="UniProtKB-KW"/>
</dbReference>
<keyword evidence="6 13" id="KW-0812">Transmembrane</keyword>
<dbReference type="CDD" id="cd06158">
    <property type="entry name" value="S2P-M50_like_1"/>
    <property type="match status" value="1"/>
</dbReference>
<dbReference type="AlphaFoldDB" id="A0A4P9VJA2"/>
<evidence type="ECO:0000256" key="7">
    <source>
        <dbReference type="ARBA" id="ARBA00022723"/>
    </source>
</evidence>
<dbReference type="Pfam" id="PF02163">
    <property type="entry name" value="Peptidase_M50"/>
    <property type="match status" value="2"/>
</dbReference>
<evidence type="ECO:0000256" key="10">
    <source>
        <dbReference type="ARBA" id="ARBA00022989"/>
    </source>
</evidence>
<dbReference type="InterPro" id="IPR008915">
    <property type="entry name" value="Peptidase_M50"/>
</dbReference>
<keyword evidence="16" id="KW-1185">Reference proteome</keyword>
<dbReference type="PANTHER" id="PTHR35864">
    <property type="entry name" value="ZINC METALLOPROTEASE MJ0611-RELATED"/>
    <property type="match status" value="1"/>
</dbReference>
<feature type="transmembrane region" description="Helical" evidence="13">
    <location>
        <begin position="92"/>
        <end position="114"/>
    </location>
</feature>
<feature type="domain" description="Peptidase M50" evidence="14">
    <location>
        <begin position="127"/>
        <end position="183"/>
    </location>
</feature>
<comment type="caution">
    <text evidence="15">The sequence shown here is derived from an EMBL/GenBank/DDBJ whole genome shotgun (WGS) entry which is preliminary data.</text>
</comment>
<evidence type="ECO:0000256" key="5">
    <source>
        <dbReference type="ARBA" id="ARBA00022670"/>
    </source>
</evidence>
<evidence type="ECO:0000256" key="6">
    <source>
        <dbReference type="ARBA" id="ARBA00022692"/>
    </source>
</evidence>
<evidence type="ECO:0000256" key="1">
    <source>
        <dbReference type="ARBA" id="ARBA00001947"/>
    </source>
</evidence>
<protein>
    <submittedName>
        <fullName evidence="15">Site-2 protease family protein</fullName>
    </submittedName>
</protein>
<dbReference type="InterPro" id="IPR052348">
    <property type="entry name" value="Metallopeptidase_M50B"/>
</dbReference>
<evidence type="ECO:0000256" key="8">
    <source>
        <dbReference type="ARBA" id="ARBA00022801"/>
    </source>
</evidence>
<proteinExistence type="inferred from homology"/>
<dbReference type="GO" id="GO:0008237">
    <property type="term" value="F:metallopeptidase activity"/>
    <property type="evidence" value="ECO:0007669"/>
    <property type="project" value="UniProtKB-KW"/>
</dbReference>
<keyword evidence="11" id="KW-0482">Metalloprotease</keyword>
<evidence type="ECO:0000256" key="9">
    <source>
        <dbReference type="ARBA" id="ARBA00022833"/>
    </source>
</evidence>
<dbReference type="GO" id="GO:0005886">
    <property type="term" value="C:plasma membrane"/>
    <property type="evidence" value="ECO:0007669"/>
    <property type="project" value="UniProtKB-SubCell"/>
</dbReference>
<feature type="transmembrane region" description="Helical" evidence="13">
    <location>
        <begin position="180"/>
        <end position="201"/>
    </location>
</feature>
<keyword evidence="5 15" id="KW-0645">Protease</keyword>
<evidence type="ECO:0000313" key="15">
    <source>
        <dbReference type="EMBL" id="RDH42250.1"/>
    </source>
</evidence>
<comment type="cofactor">
    <cofactor evidence="1">
        <name>Zn(2+)</name>
        <dbReference type="ChEBI" id="CHEBI:29105"/>
    </cofactor>
</comment>
<keyword evidence="12 13" id="KW-0472">Membrane</keyword>
<dbReference type="Proteomes" id="UP000257039">
    <property type="component" value="Unassembled WGS sequence"/>
</dbReference>
<evidence type="ECO:0000256" key="3">
    <source>
        <dbReference type="ARBA" id="ARBA00007931"/>
    </source>
</evidence>
<evidence type="ECO:0000256" key="4">
    <source>
        <dbReference type="ARBA" id="ARBA00022475"/>
    </source>
</evidence>